<keyword evidence="1 2" id="KW-0808">Transferase</keyword>
<reference evidence="4 5" key="1">
    <citation type="submission" date="2018-10" db="EMBL/GenBank/DDBJ databases">
        <title>Propionibacterium australiense Genome Sequencing and Assembly.</title>
        <authorList>
            <person name="Bernier A.-M."/>
            <person name="Bernard K."/>
        </authorList>
    </citation>
    <scope>NUCLEOTIDE SEQUENCE [LARGE SCALE GENOMIC DNA]</scope>
    <source>
        <strain evidence="4 5">NML98A078</strain>
    </source>
</reference>
<feature type="binding site" evidence="2">
    <location>
        <position position="46"/>
    </location>
    <ligand>
        <name>substrate</name>
    </ligand>
</feature>
<evidence type="ECO:0000313" key="4">
    <source>
        <dbReference type="EMBL" id="RLP13134.1"/>
    </source>
</evidence>
<feature type="binding site" evidence="2">
    <location>
        <position position="228"/>
    </location>
    <ligand>
        <name>Mg(2+)</name>
        <dbReference type="ChEBI" id="CHEBI:18420"/>
    </ligand>
</feature>
<feature type="binding site" evidence="2">
    <location>
        <begin position="215"/>
        <end position="217"/>
    </location>
    <ligand>
        <name>substrate</name>
    </ligand>
</feature>
<comment type="similarity">
    <text evidence="2">Belongs to the UPP synthase family.</text>
</comment>
<dbReference type="SUPFAM" id="SSF64005">
    <property type="entry name" value="Undecaprenyl diphosphate synthase"/>
    <property type="match status" value="1"/>
</dbReference>
<dbReference type="InterPro" id="IPR018520">
    <property type="entry name" value="UPP_synth-like_CS"/>
</dbReference>
<dbReference type="Pfam" id="PF01255">
    <property type="entry name" value="Prenyltransf"/>
    <property type="match status" value="1"/>
</dbReference>
<dbReference type="PROSITE" id="PS01066">
    <property type="entry name" value="UPP_SYNTHASE"/>
    <property type="match status" value="1"/>
</dbReference>
<keyword evidence="2" id="KW-0460">Magnesium</keyword>
<feature type="active site" evidence="2">
    <location>
        <position position="41"/>
    </location>
</feature>
<comment type="function">
    <text evidence="2">Catalyzes the condensation of isopentenyl diphosphate (IPP) with allylic pyrophosphates generating different type of terpenoids.</text>
</comment>
<dbReference type="PANTHER" id="PTHR10291:SF0">
    <property type="entry name" value="DEHYDRODOLICHYL DIPHOSPHATE SYNTHASE 2"/>
    <property type="match status" value="1"/>
</dbReference>
<feature type="active site" description="Proton acceptor" evidence="2">
    <location>
        <position position="89"/>
    </location>
</feature>
<dbReference type="EMBL" id="RCIW01000001">
    <property type="protein sequence ID" value="RLP13134.1"/>
    <property type="molecule type" value="Genomic_DNA"/>
</dbReference>
<dbReference type="NCBIfam" id="TIGR00055">
    <property type="entry name" value="uppS"/>
    <property type="match status" value="1"/>
</dbReference>
<dbReference type="Gene3D" id="3.40.1180.10">
    <property type="entry name" value="Decaprenyl diphosphate synthase-like"/>
    <property type="match status" value="1"/>
</dbReference>
<dbReference type="InterPro" id="IPR001441">
    <property type="entry name" value="UPP_synth-like"/>
</dbReference>
<dbReference type="AlphaFoldDB" id="A0A8B3FW53"/>
<comment type="subunit">
    <text evidence="2">Homodimer.</text>
</comment>
<dbReference type="GO" id="GO:0005829">
    <property type="term" value="C:cytosol"/>
    <property type="evidence" value="ECO:0007669"/>
    <property type="project" value="TreeGrafter"/>
</dbReference>
<feature type="binding site" evidence="2">
    <location>
        <position position="209"/>
    </location>
    <ligand>
        <name>substrate</name>
    </ligand>
</feature>
<accession>A0A8B3FW53</accession>
<gene>
    <name evidence="4" type="ORF">D7U36_01240</name>
</gene>
<feature type="region of interest" description="Disordered" evidence="3">
    <location>
        <begin position="1"/>
        <end position="27"/>
    </location>
</feature>
<keyword evidence="2" id="KW-0479">Metal-binding</keyword>
<evidence type="ECO:0000256" key="1">
    <source>
        <dbReference type="ARBA" id="ARBA00022679"/>
    </source>
</evidence>
<dbReference type="HAMAP" id="MF_01139">
    <property type="entry name" value="ISPT"/>
    <property type="match status" value="1"/>
</dbReference>
<feature type="binding site" evidence="2">
    <location>
        <position position="54"/>
    </location>
    <ligand>
        <name>substrate</name>
    </ligand>
</feature>
<feature type="binding site" evidence="2">
    <location>
        <position position="92"/>
    </location>
    <ligand>
        <name>substrate</name>
    </ligand>
</feature>
<dbReference type="CDD" id="cd00475">
    <property type="entry name" value="Cis_IPPS"/>
    <property type="match status" value="1"/>
</dbReference>
<sequence length="263" mass="29814">MVLVNASSPRPARPPDPHPSGARPPQIPAELLPRHVAIVMDGNGRWAKARGMARTKGHEVGEKVLIEVLQGAIEMGIGTLSVYAFSTENWRRSPDEVRFLMGFSRRMIHTHRDFMDELGVQVIWAGRKPKLWTSVLHELQAAEAQTRGNTVINLQLCLNYGGRAEIADAMAAMGRDVRDGRLNPDRISEKTVQRYLYHPEAGDVDLFIRTSGEQRTSNFLLWQSAYAELLFSDKLWPDWDRRDLWAAVEQYARRDRRFGGAQA</sequence>
<organism evidence="4 5">
    <name type="scientific">Propionibacterium australiense</name>
    <dbReference type="NCBI Taxonomy" id="119981"/>
    <lineage>
        <taxon>Bacteria</taxon>
        <taxon>Bacillati</taxon>
        <taxon>Actinomycetota</taxon>
        <taxon>Actinomycetes</taxon>
        <taxon>Propionibacteriales</taxon>
        <taxon>Propionibacteriaceae</taxon>
        <taxon>Propionibacterium</taxon>
    </lineage>
</organism>
<dbReference type="PANTHER" id="PTHR10291">
    <property type="entry name" value="DEHYDRODOLICHYL DIPHOSPHATE SYNTHASE FAMILY MEMBER"/>
    <property type="match status" value="1"/>
</dbReference>
<evidence type="ECO:0000256" key="3">
    <source>
        <dbReference type="SAM" id="MobiDB-lite"/>
    </source>
</evidence>
<name>A0A8B3FW53_9ACTN</name>
<dbReference type="InterPro" id="IPR036424">
    <property type="entry name" value="UPP_synth-like_sf"/>
</dbReference>
<evidence type="ECO:0000313" key="5">
    <source>
        <dbReference type="Proteomes" id="UP000279336"/>
    </source>
</evidence>
<feature type="compositionally biased region" description="Low complexity" evidence="3">
    <location>
        <begin position="1"/>
        <end position="10"/>
    </location>
</feature>
<protein>
    <recommendedName>
        <fullName evidence="2">Isoprenyl transferase</fullName>
        <ecNumber evidence="2">2.5.1.-</ecNumber>
    </recommendedName>
</protein>
<dbReference type="GO" id="GO:0016094">
    <property type="term" value="P:polyprenol biosynthetic process"/>
    <property type="evidence" value="ECO:0007669"/>
    <property type="project" value="TreeGrafter"/>
</dbReference>
<dbReference type="EC" id="2.5.1.-" evidence="2"/>
<feature type="binding site" evidence="2">
    <location>
        <begin position="86"/>
        <end position="88"/>
    </location>
    <ligand>
        <name>substrate</name>
    </ligand>
</feature>
<dbReference type="GO" id="GO:0000287">
    <property type="term" value="F:magnesium ion binding"/>
    <property type="evidence" value="ECO:0007669"/>
    <property type="project" value="UniProtKB-UniRule"/>
</dbReference>
<dbReference type="OrthoDB" id="4191603at2"/>
<dbReference type="Proteomes" id="UP000279336">
    <property type="component" value="Unassembled WGS sequence"/>
</dbReference>
<comment type="cofactor">
    <cofactor evidence="2">
        <name>Mg(2+)</name>
        <dbReference type="ChEBI" id="CHEBI:18420"/>
    </cofactor>
    <text evidence="2">Binds 2 magnesium ions per subunit.</text>
</comment>
<feature type="binding site" evidence="2">
    <location>
        <position position="58"/>
    </location>
    <ligand>
        <name>substrate</name>
    </ligand>
</feature>
<comment type="caution">
    <text evidence="4">The sequence shown here is derived from an EMBL/GenBank/DDBJ whole genome shotgun (WGS) entry which is preliminary data.</text>
</comment>
<feature type="binding site" evidence="2">
    <location>
        <begin position="42"/>
        <end position="45"/>
    </location>
    <ligand>
        <name>substrate</name>
    </ligand>
</feature>
<feature type="binding site" evidence="2">
    <location>
        <position position="90"/>
    </location>
    <ligand>
        <name>substrate</name>
    </ligand>
</feature>
<dbReference type="GO" id="GO:0033850">
    <property type="term" value="F:Z-farnesyl diphosphate synthase activity"/>
    <property type="evidence" value="ECO:0007669"/>
    <property type="project" value="TreeGrafter"/>
</dbReference>
<dbReference type="GO" id="GO:0030145">
    <property type="term" value="F:manganese ion binding"/>
    <property type="evidence" value="ECO:0007669"/>
    <property type="project" value="TreeGrafter"/>
</dbReference>
<dbReference type="NCBIfam" id="NF011404">
    <property type="entry name" value="PRK14829.1"/>
    <property type="match status" value="1"/>
</dbReference>
<evidence type="ECO:0000256" key="2">
    <source>
        <dbReference type="HAMAP-Rule" id="MF_01139"/>
    </source>
</evidence>
<proteinExistence type="inferred from homology"/>
<dbReference type="GO" id="GO:0008834">
    <property type="term" value="F:ditrans,polycis-undecaprenyl-diphosphate synthase [(2E,6E)-farnesyl-diphosphate specific] activity"/>
    <property type="evidence" value="ECO:0007669"/>
    <property type="project" value="TreeGrafter"/>
</dbReference>
<dbReference type="GO" id="GO:0005886">
    <property type="term" value="C:plasma membrane"/>
    <property type="evidence" value="ECO:0007669"/>
    <property type="project" value="TreeGrafter"/>
</dbReference>
<feature type="binding site" evidence="2">
    <location>
        <position position="41"/>
    </location>
    <ligand>
        <name>Mg(2+)</name>
        <dbReference type="ChEBI" id="CHEBI:18420"/>
    </ligand>
</feature>